<dbReference type="SUPFAM" id="SSF55729">
    <property type="entry name" value="Acyl-CoA N-acyltransferases (Nat)"/>
    <property type="match status" value="1"/>
</dbReference>
<evidence type="ECO:0000313" key="4">
    <source>
        <dbReference type="EMBL" id="VFS40340.1"/>
    </source>
</evidence>
<dbReference type="InterPro" id="IPR050769">
    <property type="entry name" value="NAT_camello-type"/>
</dbReference>
<evidence type="ECO:0000259" key="3">
    <source>
        <dbReference type="PROSITE" id="PS51186"/>
    </source>
</evidence>
<dbReference type="InterPro" id="IPR036388">
    <property type="entry name" value="WH-like_DNA-bd_sf"/>
</dbReference>
<dbReference type="SMART" id="SM00347">
    <property type="entry name" value="HTH_MARR"/>
    <property type="match status" value="1"/>
</dbReference>
<dbReference type="Pfam" id="PF00583">
    <property type="entry name" value="Acetyltransf_1"/>
    <property type="match status" value="1"/>
</dbReference>
<dbReference type="GO" id="GO:0003700">
    <property type="term" value="F:DNA-binding transcription factor activity"/>
    <property type="evidence" value="ECO:0007669"/>
    <property type="project" value="InterPro"/>
</dbReference>
<dbReference type="Pfam" id="PF01047">
    <property type="entry name" value="MarR"/>
    <property type="match status" value="1"/>
</dbReference>
<dbReference type="EMBL" id="CAADIW010000042">
    <property type="protein sequence ID" value="VFS40340.1"/>
    <property type="molecule type" value="Genomic_DNA"/>
</dbReference>
<dbReference type="EC" id="2.3.1.-" evidence="4"/>
<keyword evidence="1 4" id="KW-0808">Transferase</keyword>
<name>A0A484YVL7_9ENTR</name>
<dbReference type="PROSITE" id="PS50995">
    <property type="entry name" value="HTH_MARR_2"/>
    <property type="match status" value="1"/>
</dbReference>
<protein>
    <submittedName>
        <fullName evidence="4">Protein YjgM</fullName>
        <ecNumber evidence="4">2.3.1.-</ecNumber>
    </submittedName>
</protein>
<dbReference type="CDD" id="cd04301">
    <property type="entry name" value="NAT_SF"/>
    <property type="match status" value="1"/>
</dbReference>
<dbReference type="PANTHER" id="PTHR13947">
    <property type="entry name" value="GNAT FAMILY N-ACETYLTRANSFERASE"/>
    <property type="match status" value="1"/>
</dbReference>
<evidence type="ECO:0000256" key="1">
    <source>
        <dbReference type="ARBA" id="ARBA00022679"/>
    </source>
</evidence>
<dbReference type="Proteomes" id="UP000351155">
    <property type="component" value="Unassembled WGS sequence"/>
</dbReference>
<dbReference type="InterPro" id="IPR016181">
    <property type="entry name" value="Acyl_CoA_acyltransferase"/>
</dbReference>
<evidence type="ECO:0000313" key="5">
    <source>
        <dbReference type="Proteomes" id="UP000351155"/>
    </source>
</evidence>
<dbReference type="InterPro" id="IPR000182">
    <property type="entry name" value="GNAT_dom"/>
</dbReference>
<dbReference type="PROSITE" id="PS51186">
    <property type="entry name" value="GNAT"/>
    <property type="match status" value="1"/>
</dbReference>
<feature type="domain" description="HTH marR-type" evidence="2">
    <location>
        <begin position="1"/>
        <end position="136"/>
    </location>
</feature>
<sequence length="305" mass="34083">MEQSEIRSFRATLREMVRELGMLSRKASGTELSPLQSHILIELSNRPEGCTDLASKLCVEKASMSRTLKNLSDEGYLLKENDAQDGRASMYRLSDSGKQLLSKLEENADRFVVDALASSSEEEIQVLRKSLLHFSGSLRNARRQRESNIVIRRLEPQDNAAIAEIIRNSFRENKIDHLEGVSLHDPELDSLSEAYKHPGSGYWVAEANGIIVGGAGLASLDGETGICEMQKLFFKSEVQGMGLGRRMIAFILSQASVMGYHACYLETLKELKHAVHLYEAFGFKHIARLGNTGHDSCDIYMLKKM</sequence>
<keyword evidence="4" id="KW-0012">Acyltransferase</keyword>
<reference evidence="4 5" key="1">
    <citation type="submission" date="2019-03" db="EMBL/GenBank/DDBJ databases">
        <authorList>
            <consortium name="Pathogen Informatics"/>
        </authorList>
    </citation>
    <scope>NUCLEOTIDE SEQUENCE [LARGE SCALE GENOMIC DNA]</scope>
    <source>
        <strain evidence="4 5">NCTC12126</strain>
    </source>
</reference>
<dbReference type="AlphaFoldDB" id="A0A484YVL7"/>
<proteinExistence type="predicted"/>
<dbReference type="PANTHER" id="PTHR13947:SF37">
    <property type="entry name" value="LD18367P"/>
    <property type="match status" value="1"/>
</dbReference>
<dbReference type="Gene3D" id="3.40.630.30">
    <property type="match status" value="1"/>
</dbReference>
<dbReference type="InterPro" id="IPR000835">
    <property type="entry name" value="HTH_MarR-typ"/>
</dbReference>
<dbReference type="GO" id="GO:0008080">
    <property type="term" value="F:N-acetyltransferase activity"/>
    <property type="evidence" value="ECO:0007669"/>
    <property type="project" value="InterPro"/>
</dbReference>
<dbReference type="Gene3D" id="1.10.10.10">
    <property type="entry name" value="Winged helix-like DNA-binding domain superfamily/Winged helix DNA-binding domain"/>
    <property type="match status" value="1"/>
</dbReference>
<evidence type="ECO:0000259" key="2">
    <source>
        <dbReference type="PROSITE" id="PS50995"/>
    </source>
</evidence>
<organism evidence="4 5">
    <name type="scientific">Enterobacter cancerogenus</name>
    <dbReference type="NCBI Taxonomy" id="69218"/>
    <lineage>
        <taxon>Bacteria</taxon>
        <taxon>Pseudomonadati</taxon>
        <taxon>Pseudomonadota</taxon>
        <taxon>Gammaproteobacteria</taxon>
        <taxon>Enterobacterales</taxon>
        <taxon>Enterobacteriaceae</taxon>
        <taxon>Enterobacter</taxon>
        <taxon>Enterobacter cloacae complex</taxon>
    </lineage>
</organism>
<gene>
    <name evidence="4" type="primary">yjgM_2</name>
    <name evidence="4" type="ORF">NCTC12126_03975</name>
</gene>
<dbReference type="SUPFAM" id="SSF46785">
    <property type="entry name" value="Winged helix' DNA-binding domain"/>
    <property type="match status" value="1"/>
</dbReference>
<accession>A0A484YVL7</accession>
<feature type="domain" description="N-acetyltransferase" evidence="3">
    <location>
        <begin position="149"/>
        <end position="305"/>
    </location>
</feature>
<dbReference type="InterPro" id="IPR036390">
    <property type="entry name" value="WH_DNA-bd_sf"/>
</dbReference>